<dbReference type="OMA" id="QSHAMEK"/>
<feature type="compositionally biased region" description="Basic and acidic residues" evidence="2">
    <location>
        <begin position="45"/>
        <end position="72"/>
    </location>
</feature>
<keyword evidence="4" id="KW-1185">Reference proteome</keyword>
<dbReference type="RefSeq" id="XP_001419936.1">
    <property type="nucleotide sequence ID" value="XM_001419899.1"/>
</dbReference>
<feature type="compositionally biased region" description="Basic and acidic residues" evidence="2">
    <location>
        <begin position="598"/>
        <end position="607"/>
    </location>
</feature>
<feature type="compositionally biased region" description="Basic and acidic residues" evidence="2">
    <location>
        <begin position="434"/>
        <end position="489"/>
    </location>
</feature>
<accession>A4S3K7</accession>
<gene>
    <name evidence="3" type="ORF">OSTLU_17033</name>
</gene>
<proteinExistence type="predicted"/>
<organism evidence="3 4">
    <name type="scientific">Ostreococcus lucimarinus (strain CCE9901)</name>
    <dbReference type="NCBI Taxonomy" id="436017"/>
    <lineage>
        <taxon>Eukaryota</taxon>
        <taxon>Viridiplantae</taxon>
        <taxon>Chlorophyta</taxon>
        <taxon>Mamiellophyceae</taxon>
        <taxon>Mamiellales</taxon>
        <taxon>Bathycoccaceae</taxon>
        <taxon>Ostreococcus</taxon>
    </lineage>
</organism>
<evidence type="ECO:0000256" key="2">
    <source>
        <dbReference type="SAM" id="MobiDB-lite"/>
    </source>
</evidence>
<dbReference type="Gramene" id="ABO98229">
    <property type="protein sequence ID" value="ABO98229"/>
    <property type="gene ID" value="OSTLU_17033"/>
</dbReference>
<name>A4S3K7_OSTLU</name>
<feature type="compositionally biased region" description="Basic and acidic residues" evidence="2">
    <location>
        <begin position="498"/>
        <end position="534"/>
    </location>
</feature>
<protein>
    <submittedName>
        <fullName evidence="3">Uncharacterized protein</fullName>
    </submittedName>
</protein>
<dbReference type="GeneID" id="5004066"/>
<dbReference type="AlphaFoldDB" id="A4S3K7"/>
<dbReference type="HOGENOM" id="CLU_030689_0_0_1"/>
<dbReference type="OrthoDB" id="10562124at2759"/>
<feature type="region of interest" description="Disordered" evidence="2">
    <location>
        <begin position="434"/>
        <end position="616"/>
    </location>
</feature>
<feature type="coiled-coil region" evidence="1">
    <location>
        <begin position="319"/>
        <end position="413"/>
    </location>
</feature>
<reference evidence="3 4" key="1">
    <citation type="journal article" date="2007" name="Proc. Natl. Acad. Sci. U.S.A.">
        <title>The tiny eukaryote Ostreococcus provides genomic insights into the paradox of plankton speciation.</title>
        <authorList>
            <person name="Palenik B."/>
            <person name="Grimwood J."/>
            <person name="Aerts A."/>
            <person name="Rouze P."/>
            <person name="Salamov A."/>
            <person name="Putnam N."/>
            <person name="Dupont C."/>
            <person name="Jorgensen R."/>
            <person name="Derelle E."/>
            <person name="Rombauts S."/>
            <person name="Zhou K."/>
            <person name="Otillar R."/>
            <person name="Merchant S.S."/>
            <person name="Podell S."/>
            <person name="Gaasterland T."/>
            <person name="Napoli C."/>
            <person name="Gendler K."/>
            <person name="Manuell A."/>
            <person name="Tai V."/>
            <person name="Vallon O."/>
            <person name="Piganeau G."/>
            <person name="Jancek S."/>
            <person name="Heijde M."/>
            <person name="Jabbari K."/>
            <person name="Bowler C."/>
            <person name="Lohr M."/>
            <person name="Robbens S."/>
            <person name="Werner G."/>
            <person name="Dubchak I."/>
            <person name="Pazour G.J."/>
            <person name="Ren Q."/>
            <person name="Paulsen I."/>
            <person name="Delwiche C."/>
            <person name="Schmutz J."/>
            <person name="Rokhsar D."/>
            <person name="Van de Peer Y."/>
            <person name="Moreau H."/>
            <person name="Grigoriev I.V."/>
        </authorList>
    </citation>
    <scope>NUCLEOTIDE SEQUENCE [LARGE SCALE GENOMIC DNA]</scope>
    <source>
        <strain evidence="3 4">CCE9901</strain>
    </source>
</reference>
<keyword evidence="1" id="KW-0175">Coiled coil</keyword>
<feature type="coiled-coil region" evidence="1">
    <location>
        <begin position="95"/>
        <end position="200"/>
    </location>
</feature>
<sequence>MPPATRSPLDAIARNVDMRASALSAVEKLALEADATALSPIDVARAPRVETTRARESDATARESDANAREDDAREDDADEASTATTEYRETVALLRAQTTALREANEAREELEEALREAETTKATLEGDALERMRAVRGEMESLRATLEEVVESRRRAREGEANAVARAKASEETLARERESHERAVEEMRAELALARSSAEIAARGVRTKDGVEVTAELYEQSHSMEKKALKDAQRAKNALVEQKKTLEALEKRLRDTRSRADLAEAKCRELKSAQKRWDRLEAGGDNAFAQSPASAATPRTLRQSHRDVRAYAAQRVEALEKDVKTTRREATLATADLDSKLAAESGTRSAVQGSLESARARIRVLEGERDALRARAEAAETEVADLKMTLKLTEERAAQAEETAAKEIAAAMDAMHRVHSAEDALMSASHQQEEAVKAKSAMKRREYGEKTRELEERIEAAERARDAAAQRAQVAEDARRRAESELARAQTSTARDGDGADVRERICAAEDRALRAEEELSQVRKAARDAARNANESISPSPERVAHRPPFSQSRPTRLARERDGQRAAAAELLHSLRAKLEASSPSIGQKSKSRFTDADHDDASYATPVKRA</sequence>
<evidence type="ECO:0000313" key="3">
    <source>
        <dbReference type="EMBL" id="ABO98229.1"/>
    </source>
</evidence>
<evidence type="ECO:0000256" key="1">
    <source>
        <dbReference type="SAM" id="Coils"/>
    </source>
</evidence>
<feature type="coiled-coil region" evidence="1">
    <location>
        <begin position="232"/>
        <end position="276"/>
    </location>
</feature>
<evidence type="ECO:0000313" key="4">
    <source>
        <dbReference type="Proteomes" id="UP000001568"/>
    </source>
</evidence>
<dbReference type="EMBL" id="CP000590">
    <property type="protein sequence ID" value="ABO98229.1"/>
    <property type="molecule type" value="Genomic_DNA"/>
</dbReference>
<dbReference type="Proteomes" id="UP000001568">
    <property type="component" value="Chromosome 10"/>
</dbReference>
<dbReference type="KEGG" id="olu:OSTLU_17033"/>
<feature type="region of interest" description="Disordered" evidence="2">
    <location>
        <begin position="34"/>
        <end position="90"/>
    </location>
</feature>